<dbReference type="AlphaFoldDB" id="A0A4R8GFR4"/>
<keyword evidence="2" id="KW-1185">Reference proteome</keyword>
<name>A0A4R8GFR4_9FIRM</name>
<reference evidence="1 2" key="1">
    <citation type="submission" date="2019-03" db="EMBL/GenBank/DDBJ databases">
        <title>Subsurface microbial communities from deep shales in Ohio and West Virginia, USA.</title>
        <authorList>
            <person name="Wrighton K."/>
        </authorList>
    </citation>
    <scope>NUCLEOTIDE SEQUENCE [LARGE SCALE GENOMIC DNA]</scope>
    <source>
        <strain evidence="1 2">MSL 6dP</strain>
    </source>
</reference>
<dbReference type="Proteomes" id="UP000295832">
    <property type="component" value="Unassembled WGS sequence"/>
</dbReference>
<gene>
    <name evidence="1" type="ORF">C7959_1683</name>
</gene>
<dbReference type="RefSeq" id="WP_134119276.1">
    <property type="nucleotide sequence ID" value="NZ_SOEG01000068.1"/>
</dbReference>
<protein>
    <submittedName>
        <fullName evidence="1">Uncharacterized protein</fullName>
    </submittedName>
</protein>
<sequence length="276" mass="33039">MSKEKFKIRSRILNLCLFGGEIGKEDNRIKVSSWSNSNGDLSRILLTHCVQKVFGIYRLPGYEEEYKYYKQSDIRKRKDNYNNVKKLFSSLTQHELEKGYNELEKLYSFIQSKLKESFNNNLVLYRSLAYFEREQILKQIIDKEEKIKFRTNIISSYTTDEPSFVSYFSPIYIKRKIKVEDILIYYKYISCENKSCDYENIEKEVWVINDSKRGALEIPIDNFQWDENQLDLNKSESQRYNIRKDKDYLIRKNSEGIKPCNDELIKILIDLKAKFS</sequence>
<accession>A0A4R8GFR4</accession>
<organism evidence="1 2">
    <name type="scientific">Orenia marismortui</name>
    <dbReference type="NCBI Taxonomy" id="46469"/>
    <lineage>
        <taxon>Bacteria</taxon>
        <taxon>Bacillati</taxon>
        <taxon>Bacillota</taxon>
        <taxon>Clostridia</taxon>
        <taxon>Halanaerobiales</taxon>
        <taxon>Halobacteroidaceae</taxon>
        <taxon>Orenia</taxon>
    </lineage>
</organism>
<dbReference type="EMBL" id="SOEG01000068">
    <property type="protein sequence ID" value="TDX43028.1"/>
    <property type="molecule type" value="Genomic_DNA"/>
</dbReference>
<comment type="caution">
    <text evidence="1">The sequence shown here is derived from an EMBL/GenBank/DDBJ whole genome shotgun (WGS) entry which is preliminary data.</text>
</comment>
<evidence type="ECO:0000313" key="1">
    <source>
        <dbReference type="EMBL" id="TDX43028.1"/>
    </source>
</evidence>
<proteinExistence type="predicted"/>
<evidence type="ECO:0000313" key="2">
    <source>
        <dbReference type="Proteomes" id="UP000295832"/>
    </source>
</evidence>